<protein>
    <submittedName>
        <fullName evidence="2">Uncharacterized protein</fullName>
    </submittedName>
</protein>
<sequence>MTLSHTATACLTVLATLGRREEGGWGGGEEGGWGGGGEGRVVVYNQELCSKIKGIIFRWYPIKEANRAWGDSNLGFIRTPDLQPVRASEERRHADQKRPNGGGGGGFGQRWKVSYLKVEEAAVDEQQQHDVLVEDEAPAALPDHRHVLHDQHDVTNSPFTPIGEGGGRGVKTEHRTVPWAQLLGQRRALQYQSMTLVERAAEKPSTLKLISVAVQRARPAMTGNRDRFTHSPGEGGSNSTMP</sequence>
<gene>
    <name evidence="2" type="ORF">EYF80_040868</name>
</gene>
<dbReference type="OrthoDB" id="10637697at2759"/>
<dbReference type="Proteomes" id="UP000314294">
    <property type="component" value="Unassembled WGS sequence"/>
</dbReference>
<comment type="caution">
    <text evidence="2">The sequence shown here is derived from an EMBL/GenBank/DDBJ whole genome shotgun (WGS) entry which is preliminary data.</text>
</comment>
<keyword evidence="3" id="KW-1185">Reference proteome</keyword>
<evidence type="ECO:0000313" key="2">
    <source>
        <dbReference type="EMBL" id="TNN48925.1"/>
    </source>
</evidence>
<dbReference type="AlphaFoldDB" id="A0A4Z2G731"/>
<feature type="compositionally biased region" description="Basic and acidic residues" evidence="1">
    <location>
        <begin position="87"/>
        <end position="98"/>
    </location>
</feature>
<accession>A0A4Z2G731</accession>
<feature type="region of interest" description="Disordered" evidence="1">
    <location>
        <begin position="220"/>
        <end position="242"/>
    </location>
</feature>
<evidence type="ECO:0000256" key="1">
    <source>
        <dbReference type="SAM" id="MobiDB-lite"/>
    </source>
</evidence>
<feature type="region of interest" description="Disordered" evidence="1">
    <location>
        <begin position="85"/>
        <end position="108"/>
    </location>
</feature>
<reference evidence="2 3" key="1">
    <citation type="submission" date="2019-03" db="EMBL/GenBank/DDBJ databases">
        <title>First draft genome of Liparis tanakae, snailfish: a comprehensive survey of snailfish specific genes.</title>
        <authorList>
            <person name="Kim W."/>
            <person name="Song I."/>
            <person name="Jeong J.-H."/>
            <person name="Kim D."/>
            <person name="Kim S."/>
            <person name="Ryu S."/>
            <person name="Song J.Y."/>
            <person name="Lee S.K."/>
        </authorList>
    </citation>
    <scope>NUCLEOTIDE SEQUENCE [LARGE SCALE GENOMIC DNA]</scope>
    <source>
        <tissue evidence="2">Muscle</tissue>
    </source>
</reference>
<name>A0A4Z2G731_9TELE</name>
<organism evidence="2 3">
    <name type="scientific">Liparis tanakae</name>
    <name type="common">Tanaka's snailfish</name>
    <dbReference type="NCBI Taxonomy" id="230148"/>
    <lineage>
        <taxon>Eukaryota</taxon>
        <taxon>Metazoa</taxon>
        <taxon>Chordata</taxon>
        <taxon>Craniata</taxon>
        <taxon>Vertebrata</taxon>
        <taxon>Euteleostomi</taxon>
        <taxon>Actinopterygii</taxon>
        <taxon>Neopterygii</taxon>
        <taxon>Teleostei</taxon>
        <taxon>Neoteleostei</taxon>
        <taxon>Acanthomorphata</taxon>
        <taxon>Eupercaria</taxon>
        <taxon>Perciformes</taxon>
        <taxon>Cottioidei</taxon>
        <taxon>Cottales</taxon>
        <taxon>Liparidae</taxon>
        <taxon>Liparis</taxon>
    </lineage>
</organism>
<dbReference type="EMBL" id="SRLO01000676">
    <property type="protein sequence ID" value="TNN48925.1"/>
    <property type="molecule type" value="Genomic_DNA"/>
</dbReference>
<feature type="region of interest" description="Disordered" evidence="1">
    <location>
        <begin position="149"/>
        <end position="172"/>
    </location>
</feature>
<evidence type="ECO:0000313" key="3">
    <source>
        <dbReference type="Proteomes" id="UP000314294"/>
    </source>
</evidence>
<proteinExistence type="predicted"/>